<comment type="caution">
    <text evidence="3">The sequence shown here is derived from an EMBL/GenBank/DDBJ whole genome shotgun (WGS) entry which is preliminary data.</text>
</comment>
<keyword evidence="4" id="KW-1185">Reference proteome</keyword>
<organism evidence="3 4">
    <name type="scientific">Bowmanella pacifica</name>
    <dbReference type="NCBI Taxonomy" id="502051"/>
    <lineage>
        <taxon>Bacteria</taxon>
        <taxon>Pseudomonadati</taxon>
        <taxon>Pseudomonadota</taxon>
        <taxon>Gammaproteobacteria</taxon>
        <taxon>Alteromonadales</taxon>
        <taxon>Alteromonadaceae</taxon>
        <taxon>Bowmanella</taxon>
    </lineage>
</organism>
<reference evidence="3" key="1">
    <citation type="journal article" date="2014" name="Int. J. Syst. Evol. Microbiol.">
        <title>Complete genome sequence of Corynebacterium casei LMG S-19264T (=DSM 44701T), isolated from a smear-ripened cheese.</title>
        <authorList>
            <consortium name="US DOE Joint Genome Institute (JGI-PGF)"/>
            <person name="Walter F."/>
            <person name="Albersmeier A."/>
            <person name="Kalinowski J."/>
            <person name="Ruckert C."/>
        </authorList>
    </citation>
    <scope>NUCLEOTIDE SEQUENCE</scope>
    <source>
        <strain evidence="3">CGMCC 1.7086</strain>
    </source>
</reference>
<name>A0A917Z2R4_9ALTE</name>
<dbReference type="EMBL" id="BMLS01000007">
    <property type="protein sequence ID" value="GGO73513.1"/>
    <property type="molecule type" value="Genomic_DNA"/>
</dbReference>
<dbReference type="SUPFAM" id="SSF54909">
    <property type="entry name" value="Dimeric alpha+beta barrel"/>
    <property type="match status" value="1"/>
</dbReference>
<dbReference type="PANTHER" id="PTHR35174">
    <property type="entry name" value="BLL7171 PROTEIN-RELATED"/>
    <property type="match status" value="1"/>
</dbReference>
<dbReference type="Proteomes" id="UP000606935">
    <property type="component" value="Unassembled WGS sequence"/>
</dbReference>
<evidence type="ECO:0000313" key="3">
    <source>
        <dbReference type="EMBL" id="GGO73513.1"/>
    </source>
</evidence>
<accession>A0A917Z2R4</accession>
<gene>
    <name evidence="3" type="ORF">GCM10010982_34180</name>
</gene>
<sequence length="117" mass="12966">MKYVCLVYYDEQIIKDMTEQQWLDLNKECKSFGDGVRGSGHCIGGNALQMTDTASTVRIRDGKLQLTDGPFAETKEQLAGFYLMEAADLDEAIKLASGIPPARLGSIEIRPIRELPV</sequence>
<protein>
    <recommendedName>
        <fullName evidence="2">YCII-related domain-containing protein</fullName>
    </recommendedName>
</protein>
<dbReference type="PANTHER" id="PTHR35174:SF3">
    <property type="entry name" value="BLL7171 PROTEIN"/>
    <property type="match status" value="1"/>
</dbReference>
<dbReference type="InterPro" id="IPR005545">
    <property type="entry name" value="YCII"/>
</dbReference>
<evidence type="ECO:0000313" key="4">
    <source>
        <dbReference type="Proteomes" id="UP000606935"/>
    </source>
</evidence>
<proteinExistence type="inferred from homology"/>
<evidence type="ECO:0000259" key="2">
    <source>
        <dbReference type="Pfam" id="PF03795"/>
    </source>
</evidence>
<evidence type="ECO:0000256" key="1">
    <source>
        <dbReference type="ARBA" id="ARBA00007689"/>
    </source>
</evidence>
<feature type="domain" description="YCII-related" evidence="2">
    <location>
        <begin position="1"/>
        <end position="114"/>
    </location>
</feature>
<dbReference type="InterPro" id="IPR011008">
    <property type="entry name" value="Dimeric_a/b-barrel"/>
</dbReference>
<dbReference type="RefSeq" id="WP_188698034.1">
    <property type="nucleotide sequence ID" value="NZ_BMLS01000007.1"/>
</dbReference>
<dbReference type="Gene3D" id="3.30.70.1060">
    <property type="entry name" value="Dimeric alpha+beta barrel"/>
    <property type="match status" value="1"/>
</dbReference>
<dbReference type="Pfam" id="PF03795">
    <property type="entry name" value="YCII"/>
    <property type="match status" value="1"/>
</dbReference>
<dbReference type="AlphaFoldDB" id="A0A917Z2R4"/>
<comment type="similarity">
    <text evidence="1">Belongs to the YciI family.</text>
</comment>
<reference evidence="3" key="2">
    <citation type="submission" date="2020-09" db="EMBL/GenBank/DDBJ databases">
        <authorList>
            <person name="Sun Q."/>
            <person name="Zhou Y."/>
        </authorList>
    </citation>
    <scope>NUCLEOTIDE SEQUENCE</scope>
    <source>
        <strain evidence="3">CGMCC 1.7086</strain>
    </source>
</reference>